<gene>
    <name evidence="2" type="ORF">L211DRAFT_766253</name>
</gene>
<dbReference type="SMART" id="SM00460">
    <property type="entry name" value="TGc"/>
    <property type="match status" value="1"/>
</dbReference>
<evidence type="ECO:0000313" key="3">
    <source>
        <dbReference type="Proteomes" id="UP000267821"/>
    </source>
</evidence>
<sequence>CLRCRDFTLPDTIAAAPHLSRTTVPSLKHLATALSAPFPNSTLDIARAIFTWLHHNVAYDTKSFFGNSVTHMTPQDTLSTGLAVCQGYAELFVELARLGGGIDPAHLKIISGGSKGYGHKELKPGDPIPEYRSGHAWNAVYVPELGRWHLIDPCWGAGHVTGPPNAGFHKNFSPECFTSSVEEFGRRHFPENPEDQFIAKPLTWEEF</sequence>
<dbReference type="InterPro" id="IPR002931">
    <property type="entry name" value="Transglutaminase-like"/>
</dbReference>
<dbReference type="EMBL" id="ML121535">
    <property type="protein sequence ID" value="RPB26171.1"/>
    <property type="molecule type" value="Genomic_DNA"/>
</dbReference>
<feature type="domain" description="Transglutaminase-like" evidence="1">
    <location>
        <begin position="77"/>
        <end position="155"/>
    </location>
</feature>
<evidence type="ECO:0000313" key="2">
    <source>
        <dbReference type="EMBL" id="RPB26171.1"/>
    </source>
</evidence>
<dbReference type="Proteomes" id="UP000267821">
    <property type="component" value="Unassembled WGS sequence"/>
</dbReference>
<dbReference type="STRING" id="1051890.A0A3N4LZR5"/>
<dbReference type="PANTHER" id="PTHR46333">
    <property type="entry name" value="CYTOKINESIS PROTEIN 3"/>
    <property type="match status" value="1"/>
</dbReference>
<protein>
    <recommendedName>
        <fullName evidence="1">Transglutaminase-like domain-containing protein</fullName>
    </recommendedName>
</protein>
<dbReference type="InterPro" id="IPR038765">
    <property type="entry name" value="Papain-like_cys_pep_sf"/>
</dbReference>
<name>A0A3N4LZR5_9PEZI</name>
<keyword evidence="3" id="KW-1185">Reference proteome</keyword>
<dbReference type="GO" id="GO:0005737">
    <property type="term" value="C:cytoplasm"/>
    <property type="evidence" value="ECO:0007669"/>
    <property type="project" value="TreeGrafter"/>
</dbReference>
<dbReference type="InParanoid" id="A0A3N4LZR5"/>
<feature type="non-terminal residue" evidence="2">
    <location>
        <position position="207"/>
    </location>
</feature>
<dbReference type="PANTHER" id="PTHR46333:SF5">
    <property type="entry name" value="TRANSGLUTAMINASE-LIKE DOMAIN-CONTAINING PROTEIN"/>
    <property type="match status" value="1"/>
</dbReference>
<reference evidence="2 3" key="1">
    <citation type="journal article" date="2018" name="Nat. Ecol. Evol.">
        <title>Pezizomycetes genomes reveal the molecular basis of ectomycorrhizal truffle lifestyle.</title>
        <authorList>
            <person name="Murat C."/>
            <person name="Payen T."/>
            <person name="Noel B."/>
            <person name="Kuo A."/>
            <person name="Morin E."/>
            <person name="Chen J."/>
            <person name="Kohler A."/>
            <person name="Krizsan K."/>
            <person name="Balestrini R."/>
            <person name="Da Silva C."/>
            <person name="Montanini B."/>
            <person name="Hainaut M."/>
            <person name="Levati E."/>
            <person name="Barry K.W."/>
            <person name="Belfiori B."/>
            <person name="Cichocki N."/>
            <person name="Clum A."/>
            <person name="Dockter R.B."/>
            <person name="Fauchery L."/>
            <person name="Guy J."/>
            <person name="Iotti M."/>
            <person name="Le Tacon F."/>
            <person name="Lindquist E.A."/>
            <person name="Lipzen A."/>
            <person name="Malagnac F."/>
            <person name="Mello A."/>
            <person name="Molinier V."/>
            <person name="Miyauchi S."/>
            <person name="Poulain J."/>
            <person name="Riccioni C."/>
            <person name="Rubini A."/>
            <person name="Sitrit Y."/>
            <person name="Splivallo R."/>
            <person name="Traeger S."/>
            <person name="Wang M."/>
            <person name="Zifcakova L."/>
            <person name="Wipf D."/>
            <person name="Zambonelli A."/>
            <person name="Paolocci F."/>
            <person name="Nowrousian M."/>
            <person name="Ottonello S."/>
            <person name="Baldrian P."/>
            <person name="Spatafora J.W."/>
            <person name="Henrissat B."/>
            <person name="Nagy L.G."/>
            <person name="Aury J.M."/>
            <person name="Wincker P."/>
            <person name="Grigoriev I.V."/>
            <person name="Bonfante P."/>
            <person name="Martin F.M."/>
        </authorList>
    </citation>
    <scope>NUCLEOTIDE SEQUENCE [LARGE SCALE GENOMIC DNA]</scope>
    <source>
        <strain evidence="2 3">ATCC MYA-4762</strain>
    </source>
</reference>
<dbReference type="SUPFAM" id="SSF54001">
    <property type="entry name" value="Cysteine proteinases"/>
    <property type="match status" value="1"/>
</dbReference>
<accession>A0A3N4LZR5</accession>
<feature type="non-terminal residue" evidence="2">
    <location>
        <position position="1"/>
    </location>
</feature>
<dbReference type="AlphaFoldDB" id="A0A3N4LZR5"/>
<proteinExistence type="predicted"/>
<organism evidence="2 3">
    <name type="scientific">Terfezia boudieri ATCC MYA-4762</name>
    <dbReference type="NCBI Taxonomy" id="1051890"/>
    <lineage>
        <taxon>Eukaryota</taxon>
        <taxon>Fungi</taxon>
        <taxon>Dikarya</taxon>
        <taxon>Ascomycota</taxon>
        <taxon>Pezizomycotina</taxon>
        <taxon>Pezizomycetes</taxon>
        <taxon>Pezizales</taxon>
        <taxon>Pezizaceae</taxon>
        <taxon>Terfezia</taxon>
    </lineage>
</organism>
<dbReference type="Pfam" id="PF01841">
    <property type="entry name" value="Transglut_core"/>
    <property type="match status" value="1"/>
</dbReference>
<dbReference type="InterPro" id="IPR052557">
    <property type="entry name" value="CAP/Cytokinesis_protein"/>
</dbReference>
<dbReference type="OrthoDB" id="6129702at2759"/>
<evidence type="ECO:0000259" key="1">
    <source>
        <dbReference type="SMART" id="SM00460"/>
    </source>
</evidence>
<dbReference type="Gene3D" id="3.10.620.30">
    <property type="match status" value="1"/>
</dbReference>